<feature type="compositionally biased region" description="Acidic residues" evidence="1">
    <location>
        <begin position="13"/>
        <end position="23"/>
    </location>
</feature>
<evidence type="ECO:0000256" key="1">
    <source>
        <dbReference type="SAM" id="MobiDB-lite"/>
    </source>
</evidence>
<dbReference type="EMBL" id="LAZR01065584">
    <property type="protein sequence ID" value="KKK55261.1"/>
    <property type="molecule type" value="Genomic_DNA"/>
</dbReference>
<gene>
    <name evidence="2" type="ORF">LCGC14_3076360</name>
</gene>
<organism evidence="2">
    <name type="scientific">marine sediment metagenome</name>
    <dbReference type="NCBI Taxonomy" id="412755"/>
    <lineage>
        <taxon>unclassified sequences</taxon>
        <taxon>metagenomes</taxon>
        <taxon>ecological metagenomes</taxon>
    </lineage>
</organism>
<accession>A0A0F8Z596</accession>
<proteinExistence type="predicted"/>
<feature type="region of interest" description="Disordered" evidence="1">
    <location>
        <begin position="1"/>
        <end position="23"/>
    </location>
</feature>
<feature type="non-terminal residue" evidence="2">
    <location>
        <position position="1"/>
    </location>
</feature>
<dbReference type="AlphaFoldDB" id="A0A0F8Z596"/>
<protein>
    <submittedName>
        <fullName evidence="2">Uncharacterized protein</fullName>
    </submittedName>
</protein>
<sequence>RLDGLDPFVEGRPDDEDPEIAFQ</sequence>
<name>A0A0F8Z596_9ZZZZ</name>
<feature type="compositionally biased region" description="Basic and acidic residues" evidence="1">
    <location>
        <begin position="1"/>
        <end position="12"/>
    </location>
</feature>
<reference evidence="2" key="1">
    <citation type="journal article" date="2015" name="Nature">
        <title>Complex archaea that bridge the gap between prokaryotes and eukaryotes.</title>
        <authorList>
            <person name="Spang A."/>
            <person name="Saw J.H."/>
            <person name="Jorgensen S.L."/>
            <person name="Zaremba-Niedzwiedzka K."/>
            <person name="Martijn J."/>
            <person name="Lind A.E."/>
            <person name="van Eijk R."/>
            <person name="Schleper C."/>
            <person name="Guy L."/>
            <person name="Ettema T.J."/>
        </authorList>
    </citation>
    <scope>NUCLEOTIDE SEQUENCE</scope>
</reference>
<evidence type="ECO:0000313" key="2">
    <source>
        <dbReference type="EMBL" id="KKK55261.1"/>
    </source>
</evidence>
<comment type="caution">
    <text evidence="2">The sequence shown here is derived from an EMBL/GenBank/DDBJ whole genome shotgun (WGS) entry which is preliminary data.</text>
</comment>